<accession>X0SIL0</accession>
<name>X0SIL0_9ZZZZ</name>
<reference evidence="1" key="1">
    <citation type="journal article" date="2014" name="Front. Microbiol.">
        <title>High frequency of phylogenetically diverse reductive dehalogenase-homologous genes in deep subseafloor sedimentary metagenomes.</title>
        <authorList>
            <person name="Kawai M."/>
            <person name="Futagami T."/>
            <person name="Toyoda A."/>
            <person name="Takaki Y."/>
            <person name="Nishi S."/>
            <person name="Hori S."/>
            <person name="Arai W."/>
            <person name="Tsubouchi T."/>
            <person name="Morono Y."/>
            <person name="Uchiyama I."/>
            <person name="Ito T."/>
            <person name="Fujiyama A."/>
            <person name="Inagaki F."/>
            <person name="Takami H."/>
        </authorList>
    </citation>
    <scope>NUCLEOTIDE SEQUENCE</scope>
    <source>
        <strain evidence="1">Expedition CK06-06</strain>
    </source>
</reference>
<comment type="caution">
    <text evidence="1">The sequence shown here is derived from an EMBL/GenBank/DDBJ whole genome shotgun (WGS) entry which is preliminary data.</text>
</comment>
<dbReference type="EMBL" id="BARS01000285">
    <property type="protein sequence ID" value="GAF74941.1"/>
    <property type="molecule type" value="Genomic_DNA"/>
</dbReference>
<gene>
    <name evidence="1" type="ORF">S01H1_00751</name>
</gene>
<protein>
    <submittedName>
        <fullName evidence="1">Uncharacterized protein</fullName>
    </submittedName>
</protein>
<dbReference type="AlphaFoldDB" id="X0SIL0"/>
<evidence type="ECO:0000313" key="1">
    <source>
        <dbReference type="EMBL" id="GAF74941.1"/>
    </source>
</evidence>
<organism evidence="1">
    <name type="scientific">marine sediment metagenome</name>
    <dbReference type="NCBI Taxonomy" id="412755"/>
    <lineage>
        <taxon>unclassified sequences</taxon>
        <taxon>metagenomes</taxon>
        <taxon>ecological metagenomes</taxon>
    </lineage>
</organism>
<feature type="non-terminal residue" evidence="1">
    <location>
        <position position="1"/>
    </location>
</feature>
<proteinExistence type="predicted"/>
<sequence>LETWLSVYSVFMIIFAQSTARSSSPSFSGPSESFTKNPSGGIIRLPPFFSSLYAMGLA</sequence>